<evidence type="ECO:0000259" key="2">
    <source>
        <dbReference type="Pfam" id="PF13439"/>
    </source>
</evidence>
<accession>A0ABS3KH05</accession>
<evidence type="ECO:0000259" key="1">
    <source>
        <dbReference type="Pfam" id="PF00534"/>
    </source>
</evidence>
<reference evidence="3 4" key="1">
    <citation type="submission" date="2020-09" db="EMBL/GenBank/DDBJ databases">
        <title>Roseomonas.</title>
        <authorList>
            <person name="Zhu W."/>
        </authorList>
    </citation>
    <scope>NUCLEOTIDE SEQUENCE [LARGE SCALE GENOMIC DNA]</scope>
    <source>
        <strain evidence="3 4">1311</strain>
    </source>
</reference>
<comment type="caution">
    <text evidence="3">The sequence shown here is derived from an EMBL/GenBank/DDBJ whole genome shotgun (WGS) entry which is preliminary data.</text>
</comment>
<proteinExistence type="predicted"/>
<name>A0ABS3KH05_9PROT</name>
<organism evidence="3 4">
    <name type="scientific">Roseomonas marmotae</name>
    <dbReference type="NCBI Taxonomy" id="2768161"/>
    <lineage>
        <taxon>Bacteria</taxon>
        <taxon>Pseudomonadati</taxon>
        <taxon>Pseudomonadota</taxon>
        <taxon>Alphaproteobacteria</taxon>
        <taxon>Acetobacterales</taxon>
        <taxon>Roseomonadaceae</taxon>
        <taxon>Roseomonas</taxon>
    </lineage>
</organism>
<gene>
    <name evidence="3" type="ORF">IAI60_19285</name>
</gene>
<dbReference type="Pfam" id="PF13439">
    <property type="entry name" value="Glyco_transf_4"/>
    <property type="match status" value="1"/>
</dbReference>
<evidence type="ECO:0000313" key="4">
    <source>
        <dbReference type="Proteomes" id="UP001518990"/>
    </source>
</evidence>
<dbReference type="InterPro" id="IPR001296">
    <property type="entry name" value="Glyco_trans_1"/>
</dbReference>
<dbReference type="PANTHER" id="PTHR45947:SF3">
    <property type="entry name" value="SULFOQUINOVOSYL TRANSFERASE SQD2"/>
    <property type="match status" value="1"/>
</dbReference>
<keyword evidence="4" id="KW-1185">Reference proteome</keyword>
<evidence type="ECO:0000313" key="3">
    <source>
        <dbReference type="EMBL" id="MBO1076763.1"/>
    </source>
</evidence>
<dbReference type="EMBL" id="JACTNF010000029">
    <property type="protein sequence ID" value="MBO1076763.1"/>
    <property type="molecule type" value="Genomic_DNA"/>
</dbReference>
<dbReference type="PANTHER" id="PTHR45947">
    <property type="entry name" value="SULFOQUINOVOSYL TRANSFERASE SQD2"/>
    <property type="match status" value="1"/>
</dbReference>
<dbReference type="Gene3D" id="3.40.50.2000">
    <property type="entry name" value="Glycogen Phosphorylase B"/>
    <property type="match status" value="2"/>
</dbReference>
<dbReference type="InterPro" id="IPR028098">
    <property type="entry name" value="Glyco_trans_4-like_N"/>
</dbReference>
<dbReference type="Pfam" id="PF00534">
    <property type="entry name" value="Glycos_transf_1"/>
    <property type="match status" value="1"/>
</dbReference>
<feature type="domain" description="Glycosyl transferase family 1" evidence="1">
    <location>
        <begin position="187"/>
        <end position="341"/>
    </location>
</feature>
<protein>
    <submittedName>
        <fullName evidence="3">Glycosyltransferase family 4 protein</fullName>
    </submittedName>
</protein>
<sequence length="369" mass="40580">MNAPLLLHVFPSFGVGGAQVRFAGLANRFGDRWRHAVIALDGNDECLERIAPGVRLEMLPSPIRRGEALPRAMLKIGTMLRRLRPDLLVTSNWGSIEFALARLAMPGLPHLHTEDGFGPEESNGQLRRRILTRRIALRRSTVVLPSTILLRAALETWKLPASRVHHIPNGLDLGRFQPDGPTDPIFPGSTPLIGTVAALRPEKNLGRMLRASALLKQEGQEFRLAILGDGPERGKLEALVRELGLCEVVRFIGHVPDPAAAYRALDLFVLSSDTEQMPFSVLEAMATGLPVATTDAGDIRAMLPAENQPYIAGKDDQALADVMRPLLRDPALRRQAGQANRAKAERDYDQEAMFQAHADLIDRTRAART</sequence>
<feature type="domain" description="Glycosyltransferase subfamily 4-like N-terminal" evidence="2">
    <location>
        <begin position="15"/>
        <end position="175"/>
    </location>
</feature>
<dbReference type="RefSeq" id="WP_207450108.1">
    <property type="nucleotide sequence ID" value="NZ_CP061091.1"/>
</dbReference>
<dbReference type="CDD" id="cd03801">
    <property type="entry name" value="GT4_PimA-like"/>
    <property type="match status" value="1"/>
</dbReference>
<dbReference type="Proteomes" id="UP001518990">
    <property type="component" value="Unassembled WGS sequence"/>
</dbReference>
<dbReference type="SUPFAM" id="SSF53756">
    <property type="entry name" value="UDP-Glycosyltransferase/glycogen phosphorylase"/>
    <property type="match status" value="1"/>
</dbReference>
<dbReference type="InterPro" id="IPR050194">
    <property type="entry name" value="Glycosyltransferase_grp1"/>
</dbReference>